<evidence type="ECO:0000313" key="2">
    <source>
        <dbReference type="EMBL" id="MBF4552755.1"/>
    </source>
</evidence>
<accession>A0ABR9ZH65</accession>
<name>A0ABR9ZH65_9CORY</name>
<feature type="compositionally biased region" description="Basic residues" evidence="1">
    <location>
        <begin position="252"/>
        <end position="273"/>
    </location>
</feature>
<keyword evidence="3" id="KW-1185">Reference proteome</keyword>
<dbReference type="EMBL" id="JADKMY010000001">
    <property type="protein sequence ID" value="MBF4552755.1"/>
    <property type="molecule type" value="Genomic_DNA"/>
</dbReference>
<reference evidence="2 3" key="1">
    <citation type="submission" date="2020-10" db="EMBL/GenBank/DDBJ databases">
        <title>Novel species in genus Corynebacterium.</title>
        <authorList>
            <person name="Zhang G."/>
        </authorList>
    </citation>
    <scope>NUCLEOTIDE SEQUENCE [LARGE SCALE GENOMIC DNA]</scope>
    <source>
        <strain evidence="2 3">DSM 45110</strain>
    </source>
</reference>
<dbReference type="RefSeq" id="WP_194555640.1">
    <property type="nucleotide sequence ID" value="NZ_JADKMY010000001.1"/>
</dbReference>
<evidence type="ECO:0000313" key="3">
    <source>
        <dbReference type="Proteomes" id="UP000635902"/>
    </source>
</evidence>
<protein>
    <recommendedName>
        <fullName evidence="4">Cobalamin biosynthesis protein CbiX</fullName>
    </recommendedName>
</protein>
<gene>
    <name evidence="2" type="ORF">IRY30_01490</name>
</gene>
<feature type="compositionally biased region" description="Basic and acidic residues" evidence="1">
    <location>
        <begin position="242"/>
        <end position="251"/>
    </location>
</feature>
<sequence>MVENAAAGNQVIVYATAEAPQRRKLAELCGYKVVSGARETAELIESSEAEQIVFVPASTGRDLTAVTQLAQTLTWLKSKKVVPELVLSAPMFNDTYTIAYLRKQIRQAADRGNDAILFVAQAVDPFANAELFRRVRLAEQYSEKIQVSLCFDATLPTKADVFPTAETALGRLKKLGAESIALVRADLGLWVDDVQKFDLCGSRGMRTAIQLSAHNAQHAASHGDDGLAAGLLADHAAGFAHSHGDEDEHSHSHGHTHVHGHAHSHPHTHSHTH</sequence>
<evidence type="ECO:0008006" key="4">
    <source>
        <dbReference type="Google" id="ProtNLM"/>
    </source>
</evidence>
<feature type="region of interest" description="Disordered" evidence="1">
    <location>
        <begin position="241"/>
        <end position="273"/>
    </location>
</feature>
<proteinExistence type="predicted"/>
<evidence type="ECO:0000256" key="1">
    <source>
        <dbReference type="SAM" id="MobiDB-lite"/>
    </source>
</evidence>
<organism evidence="2 3">
    <name type="scientific">Corynebacterium suicordis DSM 45110</name>
    <dbReference type="NCBI Taxonomy" id="1121369"/>
    <lineage>
        <taxon>Bacteria</taxon>
        <taxon>Bacillati</taxon>
        <taxon>Actinomycetota</taxon>
        <taxon>Actinomycetes</taxon>
        <taxon>Mycobacteriales</taxon>
        <taxon>Corynebacteriaceae</taxon>
        <taxon>Corynebacterium</taxon>
    </lineage>
</organism>
<comment type="caution">
    <text evidence="2">The sequence shown here is derived from an EMBL/GenBank/DDBJ whole genome shotgun (WGS) entry which is preliminary data.</text>
</comment>
<dbReference type="Proteomes" id="UP000635902">
    <property type="component" value="Unassembled WGS sequence"/>
</dbReference>